<dbReference type="InterPro" id="IPR035242">
    <property type="entry name" value="DUF5329"/>
</dbReference>
<feature type="signal peptide" evidence="1">
    <location>
        <begin position="1"/>
        <end position="35"/>
    </location>
</feature>
<reference evidence="2 3" key="1">
    <citation type="submission" date="2015-07" db="EMBL/GenBank/DDBJ databases">
        <authorList>
            <person name="Noorani M."/>
        </authorList>
    </citation>
    <scope>NUCLEOTIDE SEQUENCE [LARGE SCALE GENOMIC DNA]</scope>
    <source>
        <strain evidence="2">LMG730</strain>
    </source>
</reference>
<protein>
    <submittedName>
        <fullName evidence="2">Putative membrane protein</fullName>
    </submittedName>
</protein>
<evidence type="ECO:0000313" key="2">
    <source>
        <dbReference type="EMBL" id="CTP86916.1"/>
    </source>
</evidence>
<dbReference type="Proteomes" id="UP000045978">
    <property type="component" value="Unassembled WGS sequence"/>
</dbReference>
<sequence>MAVNERVMRRAARFPCRLGARLLAFGLACVCTAGAAAPAPAPVAEHEIGALLAALQASPCRFQRNGSWYPAAEAKAHLQRKYDYLRKRDLAASAEQFIARGASRSSSSGKAYRVACPGQPEQDAASWFAQQLAALRRHAVSAAPRTD</sequence>
<dbReference type="AlphaFoldDB" id="A0A0K2ZM91"/>
<evidence type="ECO:0000313" key="3">
    <source>
        <dbReference type="Proteomes" id="UP000045978"/>
    </source>
</evidence>
<proteinExistence type="predicted"/>
<name>A0A0K2ZM91_9XANT</name>
<dbReference type="Pfam" id="PF17263">
    <property type="entry name" value="DUF5329"/>
    <property type="match status" value="1"/>
</dbReference>
<organism evidence="2 3">
    <name type="scientific">Xanthomonas graminis pv. phlei</name>
    <dbReference type="NCBI Taxonomy" id="487906"/>
    <lineage>
        <taxon>Bacteria</taxon>
        <taxon>Pseudomonadati</taxon>
        <taxon>Pseudomonadota</taxon>
        <taxon>Gammaproteobacteria</taxon>
        <taxon>Lysobacterales</taxon>
        <taxon>Lysobacteraceae</taxon>
        <taxon>Xanthomonas</taxon>
        <taxon>Xanthomonas translucens group</taxon>
        <taxon>Xanthomonas graminis</taxon>
    </lineage>
</organism>
<evidence type="ECO:0000256" key="1">
    <source>
        <dbReference type="SAM" id="SignalP"/>
    </source>
</evidence>
<feature type="chain" id="PRO_5005492653" evidence="1">
    <location>
        <begin position="36"/>
        <end position="147"/>
    </location>
</feature>
<accession>A0A0K2ZM91</accession>
<gene>
    <name evidence="2" type="ORF">XTPLMG730_1624</name>
</gene>
<keyword evidence="1" id="KW-0732">Signal</keyword>
<dbReference type="EMBL" id="CXOJ01000026">
    <property type="protein sequence ID" value="CTP86916.1"/>
    <property type="molecule type" value="Genomic_DNA"/>
</dbReference>